<dbReference type="PANTHER" id="PTHR42693">
    <property type="entry name" value="ARYLSULFATASE FAMILY MEMBER"/>
    <property type="match status" value="1"/>
</dbReference>
<evidence type="ECO:0000313" key="7">
    <source>
        <dbReference type="EMBL" id="MDQ8206376.1"/>
    </source>
</evidence>
<dbReference type="PROSITE" id="PS00523">
    <property type="entry name" value="SULFATASE_1"/>
    <property type="match status" value="1"/>
</dbReference>
<evidence type="ECO:0000256" key="2">
    <source>
        <dbReference type="ARBA" id="ARBA00022723"/>
    </source>
</evidence>
<gene>
    <name evidence="7" type="ORF">QEH52_02570</name>
</gene>
<evidence type="ECO:0000313" key="8">
    <source>
        <dbReference type="Proteomes" id="UP001225316"/>
    </source>
</evidence>
<accession>A0ABU1AQJ1</accession>
<comment type="similarity">
    <text evidence="1">Belongs to the sulfatase family.</text>
</comment>
<evidence type="ECO:0000256" key="4">
    <source>
        <dbReference type="ARBA" id="ARBA00022837"/>
    </source>
</evidence>
<feature type="chain" id="PRO_5046628386" evidence="5">
    <location>
        <begin position="21"/>
        <end position="481"/>
    </location>
</feature>
<feature type="domain" description="Sulfatase N-terminal" evidence="6">
    <location>
        <begin position="30"/>
        <end position="355"/>
    </location>
</feature>
<keyword evidence="2" id="KW-0479">Metal-binding</keyword>
<dbReference type="RefSeq" id="WP_308948428.1">
    <property type="nucleotide sequence ID" value="NZ_JARXHW010000003.1"/>
</dbReference>
<dbReference type="InterPro" id="IPR000917">
    <property type="entry name" value="Sulfatase_N"/>
</dbReference>
<dbReference type="SUPFAM" id="SSF53649">
    <property type="entry name" value="Alkaline phosphatase-like"/>
    <property type="match status" value="1"/>
</dbReference>
<dbReference type="InterPro" id="IPR024607">
    <property type="entry name" value="Sulfatase_CS"/>
</dbReference>
<protein>
    <submittedName>
        <fullName evidence="7">Sulfatase-like hydrolase/transferase</fullName>
    </submittedName>
</protein>
<dbReference type="Pfam" id="PF00884">
    <property type="entry name" value="Sulfatase"/>
    <property type="match status" value="1"/>
</dbReference>
<keyword evidence="8" id="KW-1185">Reference proteome</keyword>
<evidence type="ECO:0000256" key="3">
    <source>
        <dbReference type="ARBA" id="ARBA00022801"/>
    </source>
</evidence>
<proteinExistence type="inferred from homology"/>
<keyword evidence="3" id="KW-0378">Hydrolase</keyword>
<dbReference type="Proteomes" id="UP001225316">
    <property type="component" value="Unassembled WGS sequence"/>
</dbReference>
<dbReference type="PANTHER" id="PTHR42693:SF53">
    <property type="entry name" value="ENDO-4-O-SULFATASE"/>
    <property type="match status" value="1"/>
</dbReference>
<evidence type="ECO:0000256" key="5">
    <source>
        <dbReference type="SAM" id="SignalP"/>
    </source>
</evidence>
<reference evidence="7 8" key="1">
    <citation type="submission" date="2023-04" db="EMBL/GenBank/DDBJ databases">
        <title>A novel bacteria isolated from coastal sediment.</title>
        <authorList>
            <person name="Liu X.-J."/>
            <person name="Du Z.-J."/>
        </authorList>
    </citation>
    <scope>NUCLEOTIDE SEQUENCE [LARGE SCALE GENOMIC DNA]</scope>
    <source>
        <strain evidence="7 8">SDUM461003</strain>
    </source>
</reference>
<comment type="caution">
    <text evidence="7">The sequence shown here is derived from an EMBL/GenBank/DDBJ whole genome shotgun (WGS) entry which is preliminary data.</text>
</comment>
<keyword evidence="5" id="KW-0732">Signal</keyword>
<dbReference type="InterPro" id="IPR017850">
    <property type="entry name" value="Alkaline_phosphatase_core_sf"/>
</dbReference>
<evidence type="ECO:0000256" key="1">
    <source>
        <dbReference type="ARBA" id="ARBA00008779"/>
    </source>
</evidence>
<name>A0ABU1AQJ1_9BACT</name>
<keyword evidence="4" id="KW-0106">Calcium</keyword>
<dbReference type="InterPro" id="IPR050738">
    <property type="entry name" value="Sulfatase"/>
</dbReference>
<sequence>MKTWKTLCVLGLAVAGSVAAASDEGSATRPNILVIMTDDLRMGMLQSEGHPYMVTPNLDRFTTEGVRFNNCYATSPVCGPSRASIFTGQYSTVHMRRDNFYYPDSFNSYLPQHFKDAGYNTALIGKYYEGDQFRNQARQAWNRWFVNLGPDPAKRTPGMSHEEWWNTYLYQDQQYSVDGERIVLEGHQTDILFAEAARFVGESDEPFCVFLSPFSPHTPLNMTERNRGKYRGYGIPDRPNLEMTKGYFRNKKKLPIVTEMYEQYCEMITDIDDGMGVLFEALEQSGQLDNTLIIFTSDNGLMYGEHGFAWKRHAWEESAKVPFYIRYPKLAKPGTENDALVSLADIFYTCADLGDVEFPEIEGGMGRSMLPLLTGEQAQIRNEFIQIEYNKPDRQNPVLPEVVLWASVIRPDGWKLSMYQEPAEQRPDLAPIQMFQLSHDALEMDNLAANPEFSPLLESLQRQLKTGLIGIGADDSWLKTN</sequence>
<dbReference type="EMBL" id="JARXHW010000003">
    <property type="protein sequence ID" value="MDQ8206376.1"/>
    <property type="molecule type" value="Genomic_DNA"/>
</dbReference>
<feature type="signal peptide" evidence="5">
    <location>
        <begin position="1"/>
        <end position="20"/>
    </location>
</feature>
<evidence type="ECO:0000259" key="6">
    <source>
        <dbReference type="Pfam" id="PF00884"/>
    </source>
</evidence>
<dbReference type="Gene3D" id="3.40.720.10">
    <property type="entry name" value="Alkaline Phosphatase, subunit A"/>
    <property type="match status" value="1"/>
</dbReference>
<organism evidence="7 8">
    <name type="scientific">Thalassobacterium maritimum</name>
    <dbReference type="NCBI Taxonomy" id="3041265"/>
    <lineage>
        <taxon>Bacteria</taxon>
        <taxon>Pseudomonadati</taxon>
        <taxon>Verrucomicrobiota</taxon>
        <taxon>Opitutia</taxon>
        <taxon>Puniceicoccales</taxon>
        <taxon>Coraliomargaritaceae</taxon>
        <taxon>Thalassobacterium</taxon>
    </lineage>
</organism>